<sequence>MRGQKVKHPPSRARECRGRRYRLAKGTDFFKEGTCLDQLGEFIKVSTYRLVDHWLKRHHPDYRDITISQPNLLALPVDGDVSDQVLNIEESEEMRDEEPGRKGYSRACGEEEERGIDGDIPGPSQQTVVPNLDIRQTEAELLKEAFNTRKLPIAQAPDIRQTPIDELGRKHRLFAMCFPTLFPYGTADWHQGRMRNVSLADWATLNANPYTKKTKSKSME</sequence>
<comment type="caution">
    <text evidence="2">The sequence shown here is derived from an EMBL/GenBank/DDBJ whole genome shotgun (WGS) entry which is preliminary data.</text>
</comment>
<name>A0A219AN67_METCM</name>
<reference evidence="2 3" key="1">
    <citation type="journal article" date="2016" name="PLoS Pathog.">
        <title>Biosynthesis of antibiotic leucinostatins in bio-control fungus Purpureocillium lilacinum and their inhibition on phytophthora revealed by genome mining.</title>
        <authorList>
            <person name="Wang G."/>
            <person name="Liu Z."/>
            <person name="Lin R."/>
            <person name="Li E."/>
            <person name="Mao Z."/>
            <person name="Ling J."/>
            <person name="Yang Y."/>
            <person name="Yin W.B."/>
            <person name="Xie B."/>
        </authorList>
    </citation>
    <scope>NUCLEOTIDE SEQUENCE [LARGE SCALE GENOMIC DNA]</scope>
    <source>
        <strain evidence="2">170</strain>
    </source>
</reference>
<dbReference type="KEGG" id="pchm:VFPPC_18579"/>
<proteinExistence type="predicted"/>
<dbReference type="EMBL" id="LSBJ02000029">
    <property type="protein sequence ID" value="OWT42290.1"/>
    <property type="molecule type" value="Genomic_DNA"/>
</dbReference>
<dbReference type="AlphaFoldDB" id="A0A219AN67"/>
<protein>
    <submittedName>
        <fullName evidence="2">ATP-dependent DNA helicase PIF1</fullName>
    </submittedName>
</protein>
<dbReference type="GO" id="GO:0004386">
    <property type="term" value="F:helicase activity"/>
    <property type="evidence" value="ECO:0007669"/>
    <property type="project" value="UniProtKB-KW"/>
</dbReference>
<gene>
    <name evidence="2" type="ORF">VFPPC_18579</name>
</gene>
<dbReference type="Proteomes" id="UP000078397">
    <property type="component" value="Unassembled WGS sequence"/>
</dbReference>
<keyword evidence="3" id="KW-1185">Reference proteome</keyword>
<evidence type="ECO:0000313" key="2">
    <source>
        <dbReference type="EMBL" id="OWT42290.1"/>
    </source>
</evidence>
<keyword evidence="2" id="KW-0067">ATP-binding</keyword>
<accession>A0A219AN67</accession>
<dbReference type="GeneID" id="33937303"/>
<evidence type="ECO:0000313" key="3">
    <source>
        <dbReference type="Proteomes" id="UP000078397"/>
    </source>
</evidence>
<feature type="region of interest" description="Disordered" evidence="1">
    <location>
        <begin position="91"/>
        <end position="123"/>
    </location>
</feature>
<dbReference type="RefSeq" id="XP_022284830.1">
    <property type="nucleotide sequence ID" value="XM_022430167.1"/>
</dbReference>
<dbReference type="OrthoDB" id="10529358at2759"/>
<dbReference type="STRING" id="1380566.A0A219AN67"/>
<keyword evidence="2" id="KW-0347">Helicase</keyword>
<organism evidence="2 3">
    <name type="scientific">Pochonia chlamydosporia 170</name>
    <dbReference type="NCBI Taxonomy" id="1380566"/>
    <lineage>
        <taxon>Eukaryota</taxon>
        <taxon>Fungi</taxon>
        <taxon>Dikarya</taxon>
        <taxon>Ascomycota</taxon>
        <taxon>Pezizomycotina</taxon>
        <taxon>Sordariomycetes</taxon>
        <taxon>Hypocreomycetidae</taxon>
        <taxon>Hypocreales</taxon>
        <taxon>Clavicipitaceae</taxon>
        <taxon>Pochonia</taxon>
    </lineage>
</organism>
<keyword evidence="2" id="KW-0547">Nucleotide-binding</keyword>
<keyword evidence="2" id="KW-0378">Hydrolase</keyword>
<evidence type="ECO:0000256" key="1">
    <source>
        <dbReference type="SAM" id="MobiDB-lite"/>
    </source>
</evidence>